<feature type="transmembrane region" description="Helical" evidence="1">
    <location>
        <begin position="83"/>
        <end position="105"/>
    </location>
</feature>
<accession>A0A4Z1KCH1</accession>
<keyword evidence="1" id="KW-0812">Transmembrane</keyword>
<dbReference type="AlphaFoldDB" id="A0A4Z1KCH1"/>
<sequence>MTKYCRAFLTSQETFALQPVGYVLLNVQNHFTHWSGLCPLLKIYSILTLGGTDLIPSVQQTGLGAFCESTITVPSTFAGSKGVINVVAVFGLVLITIPTVIAIVLRHLASAHSPLGEPRAIHTQAPPRIYGNGGIPFDASLACATIREQADKAQEEEEDERLTSGMHILVRSWYI</sequence>
<keyword evidence="3" id="KW-1185">Reference proteome</keyword>
<evidence type="ECO:0000313" key="3">
    <source>
        <dbReference type="Proteomes" id="UP000297280"/>
    </source>
</evidence>
<comment type="caution">
    <text evidence="2">The sequence shown here is derived from an EMBL/GenBank/DDBJ whole genome shotgun (WGS) entry which is preliminary data.</text>
</comment>
<dbReference type="Proteomes" id="UP000297280">
    <property type="component" value="Unassembled WGS sequence"/>
</dbReference>
<keyword evidence="1" id="KW-1133">Transmembrane helix</keyword>
<keyword evidence="1" id="KW-0472">Membrane</keyword>
<dbReference type="OrthoDB" id="2146436at2759"/>
<dbReference type="STRING" id="87229.A0A4Z1KCH1"/>
<dbReference type="EMBL" id="PQXO01000590">
    <property type="protein sequence ID" value="TGO83797.1"/>
    <property type="molecule type" value="Genomic_DNA"/>
</dbReference>
<reference evidence="2 3" key="1">
    <citation type="submission" date="2017-12" db="EMBL/GenBank/DDBJ databases">
        <title>Comparative genomics of Botrytis spp.</title>
        <authorList>
            <person name="Valero-Jimenez C.A."/>
            <person name="Tapia P."/>
            <person name="Veloso J."/>
            <person name="Silva-Moreno E."/>
            <person name="Staats M."/>
            <person name="Valdes J.H."/>
            <person name="Van Kan J.A.L."/>
        </authorList>
    </citation>
    <scope>NUCLEOTIDE SEQUENCE [LARGE SCALE GENOMIC DNA]</scope>
    <source>
        <strain evidence="2 3">MUCL3349</strain>
    </source>
</reference>
<name>A0A4Z1KCH1_9HELO</name>
<proteinExistence type="predicted"/>
<evidence type="ECO:0000256" key="1">
    <source>
        <dbReference type="SAM" id="Phobius"/>
    </source>
</evidence>
<organism evidence="2 3">
    <name type="scientific">Botrytis porri</name>
    <dbReference type="NCBI Taxonomy" id="87229"/>
    <lineage>
        <taxon>Eukaryota</taxon>
        <taxon>Fungi</taxon>
        <taxon>Dikarya</taxon>
        <taxon>Ascomycota</taxon>
        <taxon>Pezizomycotina</taxon>
        <taxon>Leotiomycetes</taxon>
        <taxon>Helotiales</taxon>
        <taxon>Sclerotiniaceae</taxon>
        <taxon>Botrytis</taxon>
    </lineage>
</organism>
<evidence type="ECO:0000313" key="2">
    <source>
        <dbReference type="EMBL" id="TGO83797.1"/>
    </source>
</evidence>
<protein>
    <submittedName>
        <fullName evidence="2">Uncharacterized protein</fullName>
    </submittedName>
</protein>
<gene>
    <name evidence="2" type="ORF">BPOR_0591g00010</name>
</gene>